<reference evidence="1" key="1">
    <citation type="submission" date="2019-12" db="EMBL/GenBank/DDBJ databases">
        <authorList>
            <person name="Cremers G."/>
        </authorList>
    </citation>
    <scope>NUCLEOTIDE SEQUENCE</scope>
    <source>
        <strain evidence="1">Vvax</strain>
    </source>
</reference>
<dbReference type="AlphaFoldDB" id="A0A679J4U4"/>
<accession>A0A679J4U4</accession>
<dbReference type="EMBL" id="LR743507">
    <property type="protein sequence ID" value="CAA2104533.1"/>
    <property type="molecule type" value="Genomic_DNA"/>
</dbReference>
<sequence length="72" mass="7814">MATDLLAQFEQFGGRQPAPCGGLFATNFLALRRPMGSDCIPDLVAANLANPQEITGHRQRWAAGENEQAWEG</sequence>
<evidence type="ECO:0000313" key="1">
    <source>
        <dbReference type="EMBL" id="CAA2104533.1"/>
    </source>
</evidence>
<gene>
    <name evidence="1" type="ORF">VVAX_02815</name>
</gene>
<organism evidence="1">
    <name type="scientific">Variovorax paradoxus</name>
    <dbReference type="NCBI Taxonomy" id="34073"/>
    <lineage>
        <taxon>Bacteria</taxon>
        <taxon>Pseudomonadati</taxon>
        <taxon>Pseudomonadota</taxon>
        <taxon>Betaproteobacteria</taxon>
        <taxon>Burkholderiales</taxon>
        <taxon>Comamonadaceae</taxon>
        <taxon>Variovorax</taxon>
    </lineage>
</organism>
<dbReference type="RefSeq" id="WP_339090431.1">
    <property type="nucleotide sequence ID" value="NZ_LR743507.1"/>
</dbReference>
<protein>
    <submittedName>
        <fullName evidence="1">Uncharacterized protein</fullName>
    </submittedName>
</protein>
<name>A0A679J4U4_VARPD</name>
<proteinExistence type="predicted"/>